<evidence type="ECO:0000259" key="3">
    <source>
        <dbReference type="Pfam" id="PF14257"/>
    </source>
</evidence>
<feature type="compositionally biased region" description="Low complexity" evidence="1">
    <location>
        <begin position="49"/>
        <end position="61"/>
    </location>
</feature>
<dbReference type="Pfam" id="PF14257">
    <property type="entry name" value="DUF4349"/>
    <property type="match status" value="1"/>
</dbReference>
<evidence type="ECO:0000313" key="4">
    <source>
        <dbReference type="EMBL" id="ACL43761.1"/>
    </source>
</evidence>
<feature type="region of interest" description="Disordered" evidence="1">
    <location>
        <begin position="49"/>
        <end position="77"/>
    </location>
</feature>
<feature type="region of interest" description="Disordered" evidence="1">
    <location>
        <begin position="1"/>
        <end position="20"/>
    </location>
</feature>
<feature type="transmembrane region" description="Helical" evidence="2">
    <location>
        <begin position="273"/>
        <end position="294"/>
    </location>
</feature>
<evidence type="ECO:0000256" key="2">
    <source>
        <dbReference type="SAM" id="Phobius"/>
    </source>
</evidence>
<dbReference type="HOGENOM" id="CLU_046535_3_0_3"/>
<dbReference type="KEGG" id="cyn:Cyan7425_1388"/>
<sequence>MNNSDRQSSPTVNPTLRLSRPWPKHRTGGAWIYTLLIMLQLGLLTSCSSAPEPASAPLPESNQAAETGMAASDTPVPQATPQLIKTAEIKVEVKSIDTTIPRVSAIVKAQQGDILGLNDTKPVDDRPYTVFIQLRVPQSRLETTLAELAKLGVVQSQALQAEDVANQLVDLAARLRNLKRSETVLLGLMERSGSVADVLKVSQELSAVRQSIEQIDAQLTNLKNQVAFSTVRVTLQAEARSLPPEPNLLTQVGETWASSTRSLRDVSVGLLKLLIWLLVYSPYWGAIAAIILYVQHRRKKSRATLPPSSTPDSPPTDVTS</sequence>
<gene>
    <name evidence="4" type="ordered locus">Cyan7425_1388</name>
</gene>
<evidence type="ECO:0000256" key="1">
    <source>
        <dbReference type="SAM" id="MobiDB-lite"/>
    </source>
</evidence>
<dbReference type="InterPro" id="IPR025645">
    <property type="entry name" value="DUF4349"/>
</dbReference>
<dbReference type="STRING" id="395961.Cyan7425_1388"/>
<reference evidence="4" key="1">
    <citation type="submission" date="2009-01" db="EMBL/GenBank/DDBJ databases">
        <title>Complete sequence of chromosome Cyanothece sp. PCC 7425.</title>
        <authorList>
            <consortium name="US DOE Joint Genome Institute"/>
            <person name="Lucas S."/>
            <person name="Copeland A."/>
            <person name="Lapidus A."/>
            <person name="Glavina del Rio T."/>
            <person name="Dalin E."/>
            <person name="Tice H."/>
            <person name="Bruce D."/>
            <person name="Goodwin L."/>
            <person name="Pitluck S."/>
            <person name="Sims D."/>
            <person name="Meineke L."/>
            <person name="Brettin T."/>
            <person name="Detter J.C."/>
            <person name="Han C."/>
            <person name="Larimer F."/>
            <person name="Land M."/>
            <person name="Hauser L."/>
            <person name="Kyrpides N."/>
            <person name="Ovchinnikova G."/>
            <person name="Liberton M."/>
            <person name="Stoeckel J."/>
            <person name="Banerjee A."/>
            <person name="Singh A."/>
            <person name="Page L."/>
            <person name="Sato H."/>
            <person name="Zhao L."/>
            <person name="Sherman L."/>
            <person name="Pakrasi H."/>
            <person name="Richardson P."/>
        </authorList>
    </citation>
    <scope>NUCLEOTIDE SEQUENCE</scope>
    <source>
        <strain evidence="4">PCC 7425</strain>
    </source>
</reference>
<dbReference type="AlphaFoldDB" id="B8HNN0"/>
<dbReference type="eggNOG" id="COG5662">
    <property type="taxonomic scope" value="Bacteria"/>
</dbReference>
<organism evidence="4">
    <name type="scientific">Cyanothece sp. (strain PCC 7425 / ATCC 29141)</name>
    <dbReference type="NCBI Taxonomy" id="395961"/>
    <lineage>
        <taxon>Bacteria</taxon>
        <taxon>Bacillati</taxon>
        <taxon>Cyanobacteriota</taxon>
        <taxon>Cyanophyceae</taxon>
        <taxon>Gomontiellales</taxon>
        <taxon>Cyanothecaceae</taxon>
        <taxon>Cyanothece</taxon>
    </lineage>
</organism>
<accession>B8HNN0</accession>
<keyword evidence="2" id="KW-0472">Membrane</keyword>
<feature type="compositionally biased region" description="Polar residues" evidence="1">
    <location>
        <begin position="1"/>
        <end position="16"/>
    </location>
</feature>
<protein>
    <recommendedName>
        <fullName evidence="3">DUF4349 domain-containing protein</fullName>
    </recommendedName>
</protein>
<proteinExistence type="predicted"/>
<dbReference type="EMBL" id="CP001344">
    <property type="protein sequence ID" value="ACL43761.1"/>
    <property type="molecule type" value="Genomic_DNA"/>
</dbReference>
<name>B8HNN0_CYAP4</name>
<feature type="domain" description="DUF4349" evidence="3">
    <location>
        <begin position="82"/>
        <end position="285"/>
    </location>
</feature>
<keyword evidence="2" id="KW-0812">Transmembrane</keyword>
<keyword evidence="2" id="KW-1133">Transmembrane helix</keyword>